<keyword evidence="4" id="KW-0547">Nucleotide-binding</keyword>
<dbReference type="Gene3D" id="3.40.50.300">
    <property type="entry name" value="P-loop containing nucleotide triphosphate hydrolases"/>
    <property type="match status" value="2"/>
</dbReference>
<dbReference type="SMART" id="SM00382">
    <property type="entry name" value="AAA"/>
    <property type="match status" value="2"/>
</dbReference>
<organism evidence="11 12">
    <name type="scientific">Mycena rosella</name>
    <name type="common">Pink bonnet</name>
    <name type="synonym">Agaricus rosellus</name>
    <dbReference type="NCBI Taxonomy" id="1033263"/>
    <lineage>
        <taxon>Eukaryota</taxon>
        <taxon>Fungi</taxon>
        <taxon>Dikarya</taxon>
        <taxon>Basidiomycota</taxon>
        <taxon>Agaricomycotina</taxon>
        <taxon>Agaricomycetes</taxon>
        <taxon>Agaricomycetidae</taxon>
        <taxon>Agaricales</taxon>
        <taxon>Marasmiineae</taxon>
        <taxon>Mycenaceae</taxon>
        <taxon>Mycena</taxon>
    </lineage>
</organism>
<keyword evidence="3 8" id="KW-0812">Transmembrane</keyword>
<evidence type="ECO:0000256" key="8">
    <source>
        <dbReference type="SAM" id="Phobius"/>
    </source>
</evidence>
<feature type="transmembrane region" description="Helical" evidence="8">
    <location>
        <begin position="508"/>
        <end position="529"/>
    </location>
</feature>
<dbReference type="SUPFAM" id="SSF52540">
    <property type="entry name" value="P-loop containing nucleoside triphosphate hydrolases"/>
    <property type="match status" value="2"/>
</dbReference>
<dbReference type="InterPro" id="IPR027417">
    <property type="entry name" value="P-loop_NTPase"/>
</dbReference>
<feature type="transmembrane region" description="Helical" evidence="8">
    <location>
        <begin position="131"/>
        <end position="150"/>
    </location>
</feature>
<dbReference type="PROSITE" id="PS00211">
    <property type="entry name" value="ABC_TRANSPORTER_1"/>
    <property type="match status" value="1"/>
</dbReference>
<dbReference type="InterPro" id="IPR003593">
    <property type="entry name" value="AAA+_ATPase"/>
</dbReference>
<dbReference type="Proteomes" id="UP001221757">
    <property type="component" value="Unassembled WGS sequence"/>
</dbReference>
<dbReference type="Pfam" id="PF00005">
    <property type="entry name" value="ABC_tran"/>
    <property type="match status" value="2"/>
</dbReference>
<comment type="caution">
    <text evidence="11">The sequence shown here is derived from an EMBL/GenBank/DDBJ whole genome shotgun (WGS) entry which is preliminary data.</text>
</comment>
<dbReference type="InterPro" id="IPR017871">
    <property type="entry name" value="ABC_transporter-like_CS"/>
</dbReference>
<dbReference type="CDD" id="cd18604">
    <property type="entry name" value="ABC_6TM_VMR1_D2_like"/>
    <property type="match status" value="1"/>
</dbReference>
<dbReference type="CDD" id="cd18596">
    <property type="entry name" value="ABC_6TM_VMR1_D1_like"/>
    <property type="match status" value="1"/>
</dbReference>
<dbReference type="PANTHER" id="PTHR24223">
    <property type="entry name" value="ATP-BINDING CASSETTE SUB-FAMILY C"/>
    <property type="match status" value="1"/>
</dbReference>
<dbReference type="InterPro" id="IPR003439">
    <property type="entry name" value="ABC_transporter-like_ATP-bd"/>
</dbReference>
<feature type="transmembrane region" description="Helical" evidence="8">
    <location>
        <begin position="278"/>
        <end position="303"/>
    </location>
</feature>
<feature type="transmembrane region" description="Helical" evidence="8">
    <location>
        <begin position="966"/>
        <end position="991"/>
    </location>
</feature>
<dbReference type="GO" id="GO:0140359">
    <property type="term" value="F:ABC-type transporter activity"/>
    <property type="evidence" value="ECO:0007669"/>
    <property type="project" value="InterPro"/>
</dbReference>
<name>A0AAD7CQR9_MYCRO</name>
<comment type="subcellular location">
    <subcellularLocation>
        <location evidence="1">Membrane</location>
    </subcellularLocation>
</comment>
<accession>A0AAD7CQR9</accession>
<feature type="transmembrane region" description="Helical" evidence="8">
    <location>
        <begin position="898"/>
        <end position="921"/>
    </location>
</feature>
<reference evidence="11" key="1">
    <citation type="submission" date="2023-03" db="EMBL/GenBank/DDBJ databases">
        <title>Massive genome expansion in bonnet fungi (Mycena s.s.) driven by repeated elements and novel gene families across ecological guilds.</title>
        <authorList>
            <consortium name="Lawrence Berkeley National Laboratory"/>
            <person name="Harder C.B."/>
            <person name="Miyauchi S."/>
            <person name="Viragh M."/>
            <person name="Kuo A."/>
            <person name="Thoen E."/>
            <person name="Andreopoulos B."/>
            <person name="Lu D."/>
            <person name="Skrede I."/>
            <person name="Drula E."/>
            <person name="Henrissat B."/>
            <person name="Morin E."/>
            <person name="Kohler A."/>
            <person name="Barry K."/>
            <person name="LaButti K."/>
            <person name="Morin E."/>
            <person name="Salamov A."/>
            <person name="Lipzen A."/>
            <person name="Mereny Z."/>
            <person name="Hegedus B."/>
            <person name="Baldrian P."/>
            <person name="Stursova M."/>
            <person name="Weitz H."/>
            <person name="Taylor A."/>
            <person name="Grigoriev I.V."/>
            <person name="Nagy L.G."/>
            <person name="Martin F."/>
            <person name="Kauserud H."/>
        </authorList>
    </citation>
    <scope>NUCLEOTIDE SEQUENCE</scope>
    <source>
        <strain evidence="11">CBHHK067</strain>
    </source>
</reference>
<evidence type="ECO:0000259" key="9">
    <source>
        <dbReference type="PROSITE" id="PS50893"/>
    </source>
</evidence>
<sequence length="1483" mass="164555">MNFRNWLEGYLYSRLSTPTAEWCTQSLAIPVAGTALSAGAFTFNFLRALLARKIAPITSSEGRANHQRAVIEIGRLLGSLALLTLSILQIRGEYSAQNTDYWLGSSLTVTHSYVLLLAIISLFARAPICDSAARHSTVVLLSTLGVYLYRDVLPLGTFSGNPQDSPDDNITWIRITLLAFTGLFIPLVTPRRYTPVDPRNPMKVPNPEQTASILSCAFFTFLDPTIFLAHRLVRLPYELLPPLADCDSAGYLKSTSFQHMGQKHHLFFGIVRVFRFDFIILLATSAVIVVASFLVPVGVNQVLRYIETEGKRASVRPWVWVLWLFLGPMIHSLGEQWYMFVVSRVIFRLEAILTELVFEHALRMRIKSEPATGPAQGRNILGKLNNMITNDMRTIIAGKRLLLSVVYMPLQLILSVCFLYSILGWSAFVGMATIFAMLPIPGYVGKWVQAAQRKLVKTRDARVQTVTETINVVRMIKLFGWETKMSAEVAAKRQVELACLWKRKMLEIVNGCINILVPIVTMIATYATYRLILIQTIIMQQDLTASKVFSSMSVFNMFKTSVQSIISSWTQYITSKVSLDRMDDFLRKTEILDVYSAEKDVAVPPEHQNDIGFRNATFSWSNAPMDGKSDPSARTFSLQIDDLVFKEGCINLIVGQTGSGKTSLLLSLLGETYFTPLSPDSWYNLPRSGGIAYAAQESWVESNTIKANIVFGAEFDADRYRKVLYQCCLERDLELFAAGDEQVVGERGLTLSGGQKARLTLARAVYSQASILLLDDVLAALDVHTSKWIVEKCFGGDLIAGRTVLLVTHNIALTHSISRFTVSLGLDGCITSQGSIQDALERDATLSIEASEDQARLEAAEEKLEESTTSTEKPAASGKLIMAEEIVEGNPGWSPVRMYLAGMGGNYPGVFYLALLVGLILRNFSGNLQTWYLGHWSSQYDTRSTSEVPVLYVYGRSAPRTIFNPCLPLLFFLGSILLSVFLFYACGFILYNIGALRASEAIHRQLIDSVLGTTLRWLDTTPTSRIVARATQDMGMVDIPIASNVWALFDQTVSMGVLFGTIILFTPIFLGPGVILFILESYCGRLFMPARISVRREMSQSRSPVLGHFARFRLWPIASIRAYGCQDAFIQESLRRLDRYSRTAGLTSALTCWSSIRTTMLGNLFTASLAIYLVYFQNYSAANTGFSLNAAANFGSTIASWILCVNDFQLHCALERIEAYINIEQEPKSTKTGVPPAVWPSSGELVVENLSARYSRDGPNVLHGISFTVKAGERIGSSLTLALLRAIVTEGSVSYDGIPTDSINLEALRSKITILPQVPELLSGKLRHNLDPFNQFGDSELTDALRAAGLFSLQTEEDSDNNITLETSISSGGSNLSVGQRQIIALARAMIRQSKLLILDEDYKTDTVIQASLRNELGKDVTLITVAHRLQTIMDADRIMVLDTGRIVEFDTPKKLLELEDGHFRALMDESEDRDALYAMVNA</sequence>
<proteinExistence type="predicted"/>
<feature type="transmembrane region" description="Helical" evidence="8">
    <location>
        <begin position="170"/>
        <end position="189"/>
    </location>
</feature>
<keyword evidence="12" id="KW-1185">Reference proteome</keyword>
<dbReference type="GO" id="GO:0016887">
    <property type="term" value="F:ATP hydrolysis activity"/>
    <property type="evidence" value="ECO:0007669"/>
    <property type="project" value="InterPro"/>
</dbReference>
<keyword evidence="5" id="KW-0067">ATP-binding</keyword>
<feature type="transmembrane region" description="Helical" evidence="8">
    <location>
        <begin position="315"/>
        <end position="331"/>
    </location>
</feature>
<dbReference type="CDD" id="cd03244">
    <property type="entry name" value="ABCC_MRP_domain2"/>
    <property type="match status" value="1"/>
</dbReference>
<evidence type="ECO:0000256" key="5">
    <source>
        <dbReference type="ARBA" id="ARBA00022840"/>
    </source>
</evidence>
<feature type="domain" description="ABC transporter" evidence="9">
    <location>
        <begin position="611"/>
        <end position="852"/>
    </location>
</feature>
<evidence type="ECO:0000256" key="1">
    <source>
        <dbReference type="ARBA" id="ARBA00004370"/>
    </source>
</evidence>
<feature type="transmembrane region" description="Helical" evidence="8">
    <location>
        <begin position="401"/>
        <end position="422"/>
    </location>
</feature>
<dbReference type="InterPro" id="IPR050173">
    <property type="entry name" value="ABC_transporter_C-like"/>
</dbReference>
<dbReference type="GO" id="GO:0016020">
    <property type="term" value="C:membrane"/>
    <property type="evidence" value="ECO:0007669"/>
    <property type="project" value="UniProtKB-SubCell"/>
</dbReference>
<feature type="domain" description="ABC transmembrane type-1" evidence="10">
    <location>
        <begin position="913"/>
        <end position="1210"/>
    </location>
</feature>
<protein>
    <submittedName>
        <fullName evidence="11">P-loop containing nucleoside triphosphate hydrolase protein</fullName>
    </submittedName>
</protein>
<evidence type="ECO:0000259" key="10">
    <source>
        <dbReference type="PROSITE" id="PS50929"/>
    </source>
</evidence>
<evidence type="ECO:0000256" key="7">
    <source>
        <dbReference type="ARBA" id="ARBA00023136"/>
    </source>
</evidence>
<keyword evidence="2" id="KW-0813">Transport</keyword>
<feature type="transmembrane region" description="Helical" evidence="8">
    <location>
        <begin position="428"/>
        <end position="448"/>
    </location>
</feature>
<evidence type="ECO:0000256" key="6">
    <source>
        <dbReference type="ARBA" id="ARBA00022989"/>
    </source>
</evidence>
<feature type="transmembrane region" description="Helical" evidence="8">
    <location>
        <begin position="102"/>
        <end position="124"/>
    </location>
</feature>
<evidence type="ECO:0000256" key="4">
    <source>
        <dbReference type="ARBA" id="ARBA00022741"/>
    </source>
</evidence>
<dbReference type="InterPro" id="IPR011527">
    <property type="entry name" value="ABC1_TM_dom"/>
</dbReference>
<dbReference type="SUPFAM" id="SSF90123">
    <property type="entry name" value="ABC transporter transmembrane region"/>
    <property type="match status" value="2"/>
</dbReference>
<keyword evidence="11" id="KW-0378">Hydrolase</keyword>
<feature type="transmembrane region" description="Helical" evidence="8">
    <location>
        <begin position="70"/>
        <end position="90"/>
    </location>
</feature>
<keyword evidence="7 8" id="KW-0472">Membrane</keyword>
<dbReference type="Gene3D" id="1.20.1560.10">
    <property type="entry name" value="ABC transporter type 1, transmembrane domain"/>
    <property type="match status" value="2"/>
</dbReference>
<gene>
    <name evidence="11" type="ORF">B0H17DRAFT_1096874</name>
</gene>
<feature type="domain" description="ABC transmembrane type-1" evidence="10">
    <location>
        <begin position="279"/>
        <end position="574"/>
    </location>
</feature>
<dbReference type="PANTHER" id="PTHR24223:SF356">
    <property type="entry name" value="ATP-BINDING CASSETTE TRANSPORTER ABC4"/>
    <property type="match status" value="1"/>
</dbReference>
<dbReference type="InterPro" id="IPR036640">
    <property type="entry name" value="ABC1_TM_sf"/>
</dbReference>
<feature type="domain" description="ABC transporter" evidence="9">
    <location>
        <begin position="1245"/>
        <end position="1469"/>
    </location>
</feature>
<dbReference type="Pfam" id="PF00664">
    <property type="entry name" value="ABC_membrane"/>
    <property type="match status" value="2"/>
</dbReference>
<dbReference type="PROSITE" id="PS50893">
    <property type="entry name" value="ABC_TRANSPORTER_2"/>
    <property type="match status" value="2"/>
</dbReference>
<evidence type="ECO:0000313" key="12">
    <source>
        <dbReference type="Proteomes" id="UP001221757"/>
    </source>
</evidence>
<dbReference type="PROSITE" id="PS50929">
    <property type="entry name" value="ABC_TM1F"/>
    <property type="match status" value="2"/>
</dbReference>
<dbReference type="EMBL" id="JARKIE010000279">
    <property type="protein sequence ID" value="KAJ7658491.1"/>
    <property type="molecule type" value="Genomic_DNA"/>
</dbReference>
<evidence type="ECO:0000256" key="3">
    <source>
        <dbReference type="ARBA" id="ARBA00022692"/>
    </source>
</evidence>
<evidence type="ECO:0000256" key="2">
    <source>
        <dbReference type="ARBA" id="ARBA00022448"/>
    </source>
</evidence>
<dbReference type="GO" id="GO:0005524">
    <property type="term" value="F:ATP binding"/>
    <property type="evidence" value="ECO:0007669"/>
    <property type="project" value="UniProtKB-KW"/>
</dbReference>
<keyword evidence="6 8" id="KW-1133">Transmembrane helix</keyword>
<feature type="transmembrane region" description="Helical" evidence="8">
    <location>
        <begin position="1057"/>
        <end position="1079"/>
    </location>
</feature>
<evidence type="ECO:0000313" key="11">
    <source>
        <dbReference type="EMBL" id="KAJ7658491.1"/>
    </source>
</evidence>
<feature type="transmembrane region" description="Helical" evidence="8">
    <location>
        <begin position="27"/>
        <end position="50"/>
    </location>
</feature>